<name>A0ABW5PHY8_9BACL</name>
<evidence type="ECO:0000313" key="2">
    <source>
        <dbReference type="EMBL" id="MFD2615077.1"/>
    </source>
</evidence>
<comment type="caution">
    <text evidence="2">The sequence shown here is derived from an EMBL/GenBank/DDBJ whole genome shotgun (WGS) entry which is preliminary data.</text>
</comment>
<dbReference type="EMBL" id="JBHUME010000015">
    <property type="protein sequence ID" value="MFD2615077.1"/>
    <property type="molecule type" value="Genomic_DNA"/>
</dbReference>
<feature type="domain" description="DUF1835" evidence="1">
    <location>
        <begin position="5"/>
        <end position="111"/>
    </location>
</feature>
<dbReference type="RefSeq" id="WP_377606600.1">
    <property type="nucleotide sequence ID" value="NZ_JBHUME010000015.1"/>
</dbReference>
<sequence length="323" mass="35428">MKPDLHITNGDSVADKLKRMLQGENAIVMAWREMLTDGPIQADLDEEAFTDRRAAWFEAAMGVPADEFKSALREQQALLGSGEAYSRIVLWFEHDLFDQALLLYLLDRLRRLRVPAGKLQLLQIGSFPGIEPFYGLGQLSEAQLKGLLGSPQPVTAEQLGLGAEGWRAYASADPEAVPALLRRDLTALPFLSEALKLHLERFPDPSTGLGRVERQTLALLAAEGPLTLAPLFQAVSRLNTSYGLGDLQCWCYLDRMRSGSRPLIAVEGPAKLPRYGPAPKLDAYQVSITESGLQAMRGEANAADLNGIDRWLGGIHLMKNPKG</sequence>
<dbReference type="Pfam" id="PF08874">
    <property type="entry name" value="DUF1835"/>
    <property type="match status" value="1"/>
</dbReference>
<organism evidence="2 3">
    <name type="scientific">Paenibacillus gansuensis</name>
    <dbReference type="NCBI Taxonomy" id="306542"/>
    <lineage>
        <taxon>Bacteria</taxon>
        <taxon>Bacillati</taxon>
        <taxon>Bacillota</taxon>
        <taxon>Bacilli</taxon>
        <taxon>Bacillales</taxon>
        <taxon>Paenibacillaceae</taxon>
        <taxon>Paenibacillus</taxon>
    </lineage>
</organism>
<dbReference type="InterPro" id="IPR014973">
    <property type="entry name" value="DUF1835"/>
</dbReference>
<proteinExistence type="predicted"/>
<evidence type="ECO:0000259" key="1">
    <source>
        <dbReference type="Pfam" id="PF08874"/>
    </source>
</evidence>
<reference evidence="3" key="1">
    <citation type="journal article" date="2019" name="Int. J. Syst. Evol. Microbiol.">
        <title>The Global Catalogue of Microorganisms (GCM) 10K type strain sequencing project: providing services to taxonomists for standard genome sequencing and annotation.</title>
        <authorList>
            <consortium name="The Broad Institute Genomics Platform"/>
            <consortium name="The Broad Institute Genome Sequencing Center for Infectious Disease"/>
            <person name="Wu L."/>
            <person name="Ma J."/>
        </authorList>
    </citation>
    <scope>NUCLEOTIDE SEQUENCE [LARGE SCALE GENOMIC DNA]</scope>
    <source>
        <strain evidence="3">KCTC 3950</strain>
    </source>
</reference>
<gene>
    <name evidence="2" type="ORF">ACFSUF_21905</name>
</gene>
<keyword evidence="3" id="KW-1185">Reference proteome</keyword>
<accession>A0ABW5PHY8</accession>
<protein>
    <submittedName>
        <fullName evidence="2">DUF1835 domain-containing protein</fullName>
    </submittedName>
</protein>
<dbReference type="Proteomes" id="UP001597541">
    <property type="component" value="Unassembled WGS sequence"/>
</dbReference>
<evidence type="ECO:0000313" key="3">
    <source>
        <dbReference type="Proteomes" id="UP001597541"/>
    </source>
</evidence>